<dbReference type="AlphaFoldDB" id="A0ABD2B4A5"/>
<keyword evidence="2" id="KW-1185">Reference proteome</keyword>
<sequence>MEITDLYIIYRNNYKTAFNEVSRKSSIEVENVEGNISLVAYNRIDDSSDNKFVYSTICVGCRYSLNQYKIRVILPVDNSYLQSIILLYLKRQDCFKRQSLRIIFKTKSDLINN</sequence>
<accession>A0ABD2B4A5</accession>
<reference evidence="1 2" key="1">
    <citation type="journal article" date="2024" name="Ann. Entomol. Soc. Am.">
        <title>Genomic analyses of the southern and eastern yellowjacket wasps (Hymenoptera: Vespidae) reveal evolutionary signatures of social life.</title>
        <authorList>
            <person name="Catto M.A."/>
            <person name="Caine P.B."/>
            <person name="Orr S.E."/>
            <person name="Hunt B.G."/>
            <person name="Goodisman M.A.D."/>
        </authorList>
    </citation>
    <scope>NUCLEOTIDE SEQUENCE [LARGE SCALE GENOMIC DNA]</scope>
    <source>
        <strain evidence="1">232</strain>
        <tissue evidence="1">Head and thorax</tissue>
    </source>
</reference>
<protein>
    <submittedName>
        <fullName evidence="1">Uncharacterized protein</fullName>
    </submittedName>
</protein>
<organism evidence="1 2">
    <name type="scientific">Vespula maculifrons</name>
    <name type="common">Eastern yellow jacket</name>
    <name type="synonym">Wasp</name>
    <dbReference type="NCBI Taxonomy" id="7453"/>
    <lineage>
        <taxon>Eukaryota</taxon>
        <taxon>Metazoa</taxon>
        <taxon>Ecdysozoa</taxon>
        <taxon>Arthropoda</taxon>
        <taxon>Hexapoda</taxon>
        <taxon>Insecta</taxon>
        <taxon>Pterygota</taxon>
        <taxon>Neoptera</taxon>
        <taxon>Endopterygota</taxon>
        <taxon>Hymenoptera</taxon>
        <taxon>Apocrita</taxon>
        <taxon>Aculeata</taxon>
        <taxon>Vespoidea</taxon>
        <taxon>Vespidae</taxon>
        <taxon>Vespinae</taxon>
        <taxon>Vespula</taxon>
    </lineage>
</organism>
<evidence type="ECO:0000313" key="2">
    <source>
        <dbReference type="Proteomes" id="UP001607303"/>
    </source>
</evidence>
<evidence type="ECO:0000313" key="1">
    <source>
        <dbReference type="EMBL" id="KAL2727564.1"/>
    </source>
</evidence>
<name>A0ABD2B4A5_VESMC</name>
<comment type="caution">
    <text evidence="1">The sequence shown here is derived from an EMBL/GenBank/DDBJ whole genome shotgun (WGS) entry which is preliminary data.</text>
</comment>
<dbReference type="Proteomes" id="UP001607303">
    <property type="component" value="Unassembled WGS sequence"/>
</dbReference>
<dbReference type="EMBL" id="JAYRBN010000100">
    <property type="protein sequence ID" value="KAL2727564.1"/>
    <property type="molecule type" value="Genomic_DNA"/>
</dbReference>
<gene>
    <name evidence="1" type="ORF">V1477_016840</name>
</gene>
<proteinExistence type="predicted"/>